<gene>
    <name evidence="2" type="ORF">CYCCA115_LOCUS3062</name>
</gene>
<reference evidence="2" key="1">
    <citation type="submission" date="2023-08" db="EMBL/GenBank/DDBJ databases">
        <authorList>
            <person name="Audoor S."/>
            <person name="Bilcke G."/>
        </authorList>
    </citation>
    <scope>NUCLEOTIDE SEQUENCE</scope>
</reference>
<evidence type="ECO:0000313" key="3">
    <source>
        <dbReference type="Proteomes" id="UP001295423"/>
    </source>
</evidence>
<organism evidence="2 3">
    <name type="scientific">Cylindrotheca closterium</name>
    <dbReference type="NCBI Taxonomy" id="2856"/>
    <lineage>
        <taxon>Eukaryota</taxon>
        <taxon>Sar</taxon>
        <taxon>Stramenopiles</taxon>
        <taxon>Ochrophyta</taxon>
        <taxon>Bacillariophyta</taxon>
        <taxon>Bacillariophyceae</taxon>
        <taxon>Bacillariophycidae</taxon>
        <taxon>Bacillariales</taxon>
        <taxon>Bacillariaceae</taxon>
        <taxon>Cylindrotheca</taxon>
    </lineage>
</organism>
<evidence type="ECO:0000313" key="2">
    <source>
        <dbReference type="EMBL" id="CAJ1932888.1"/>
    </source>
</evidence>
<sequence length="512" mass="56773">MVITNAQNTAFFTHDDQMAIPPGIFDPHLNQQGITTIDSLKEFNDAMLDDIHKHITRHGPPNSVFSALSLSRLKTAASAVQFYLATGRALTAACMRWTNTLIMYQEKREALKIAQEREDPKVPCVSKALPIMKWLAAFRSVIHESYGVRGFPLGYVLREDADVPAEPPLAPDRPYSIEHGSLVAEFTARASHTHPRFHQDNARVFAKLEEALRGTTYASSLTPFEQTRDGRGAFFAIVAQYLGKEKWSKEIEKNTDFITVQKWKGNGTFPLERFIGGHRNAHQALLTASQHVEYQIPNEHTRIGYLLRALHTTDPGLHATIANIEGNEDPNGPRYSFEECARLLQLADPVAKKNKRSHAQISDTTVTIDESANQTIEIASLRSGIGTTGVHLRFYKKKEFDKLPAEQRAELKAWRLTPEGKAAIARDRAAKAKAHGGNSSPKKEGKISAAAFEKELKQRVKQYTDEEDKKKGLHDTLVSALKTANASSHAPAPSASADVNAIVLAKILGKKH</sequence>
<comment type="caution">
    <text evidence="2">The sequence shown here is derived from an EMBL/GenBank/DDBJ whole genome shotgun (WGS) entry which is preliminary data.</text>
</comment>
<name>A0AAD2CF85_9STRA</name>
<protein>
    <submittedName>
        <fullName evidence="2">Uncharacterized protein</fullName>
    </submittedName>
</protein>
<dbReference type="EMBL" id="CAKOGP040000225">
    <property type="protein sequence ID" value="CAJ1932888.1"/>
    <property type="molecule type" value="Genomic_DNA"/>
</dbReference>
<accession>A0AAD2CF85</accession>
<dbReference type="AlphaFoldDB" id="A0AAD2CF85"/>
<evidence type="ECO:0000256" key="1">
    <source>
        <dbReference type="SAM" id="MobiDB-lite"/>
    </source>
</evidence>
<dbReference type="Proteomes" id="UP001295423">
    <property type="component" value="Unassembled WGS sequence"/>
</dbReference>
<keyword evidence="3" id="KW-1185">Reference proteome</keyword>
<feature type="region of interest" description="Disordered" evidence="1">
    <location>
        <begin position="427"/>
        <end position="447"/>
    </location>
</feature>
<proteinExistence type="predicted"/>